<name>A0A1G5F758_9BACT</name>
<dbReference type="SUPFAM" id="SSF54909">
    <property type="entry name" value="Dimeric alpha+beta barrel"/>
    <property type="match status" value="1"/>
</dbReference>
<feature type="domain" description="ABM" evidence="1">
    <location>
        <begin position="2"/>
        <end position="90"/>
    </location>
</feature>
<evidence type="ECO:0000313" key="3">
    <source>
        <dbReference type="Proteomes" id="UP000198870"/>
    </source>
</evidence>
<keyword evidence="2" id="KW-0560">Oxidoreductase</keyword>
<reference evidence="2 3" key="1">
    <citation type="submission" date="2016-10" db="EMBL/GenBank/DDBJ databases">
        <authorList>
            <person name="de Groot N.N."/>
        </authorList>
    </citation>
    <scope>NUCLEOTIDE SEQUENCE [LARGE SCALE GENOMIC DNA]</scope>
    <source>
        <strain evidence="2 3">AA1</strain>
    </source>
</reference>
<dbReference type="RefSeq" id="WP_092210836.1">
    <property type="nucleotide sequence ID" value="NZ_FMUX01000007.1"/>
</dbReference>
<dbReference type="OrthoDB" id="277125at2"/>
<dbReference type="PANTHER" id="PTHR33336">
    <property type="entry name" value="QUINOL MONOOXYGENASE YGIN-RELATED"/>
    <property type="match status" value="1"/>
</dbReference>
<dbReference type="PROSITE" id="PS51725">
    <property type="entry name" value="ABM"/>
    <property type="match status" value="1"/>
</dbReference>
<evidence type="ECO:0000259" key="1">
    <source>
        <dbReference type="PROSITE" id="PS51725"/>
    </source>
</evidence>
<dbReference type="Gene3D" id="3.30.70.100">
    <property type="match status" value="1"/>
</dbReference>
<sequence length="103" mass="11963">MIVIKAILQAKSGMEISLEELLKGIIPSVQTEKDTIVYTLHRSQEHMGRFLFYEKYKDQQACNDHMTTPYLQELLRQCKDLLSEPPEIELFEEIAGFTRTVNS</sequence>
<dbReference type="InterPro" id="IPR007138">
    <property type="entry name" value="ABM_dom"/>
</dbReference>
<dbReference type="AlphaFoldDB" id="A0A1G5F758"/>
<organism evidence="2 3">
    <name type="scientific">Desulfoluna spongiiphila</name>
    <dbReference type="NCBI Taxonomy" id="419481"/>
    <lineage>
        <taxon>Bacteria</taxon>
        <taxon>Pseudomonadati</taxon>
        <taxon>Thermodesulfobacteriota</taxon>
        <taxon>Desulfobacteria</taxon>
        <taxon>Desulfobacterales</taxon>
        <taxon>Desulfolunaceae</taxon>
        <taxon>Desulfoluna</taxon>
    </lineage>
</organism>
<keyword evidence="2" id="KW-0503">Monooxygenase</keyword>
<dbReference type="Proteomes" id="UP000198870">
    <property type="component" value="Unassembled WGS sequence"/>
</dbReference>
<dbReference type="PANTHER" id="PTHR33336:SF3">
    <property type="entry name" value="ABM DOMAIN-CONTAINING PROTEIN"/>
    <property type="match status" value="1"/>
</dbReference>
<dbReference type="STRING" id="419481.SAMN05216233_107193"/>
<dbReference type="InterPro" id="IPR011008">
    <property type="entry name" value="Dimeric_a/b-barrel"/>
</dbReference>
<dbReference type="EMBL" id="FMUX01000007">
    <property type="protein sequence ID" value="SCY35116.1"/>
    <property type="molecule type" value="Genomic_DNA"/>
</dbReference>
<dbReference type="InterPro" id="IPR050744">
    <property type="entry name" value="AI-2_Isomerase_LsrG"/>
</dbReference>
<proteinExistence type="predicted"/>
<gene>
    <name evidence="2" type="ORF">SAMN05216233_107193</name>
</gene>
<accession>A0A1G5F758</accession>
<keyword evidence="3" id="KW-1185">Reference proteome</keyword>
<protein>
    <submittedName>
        <fullName evidence="2">Quinol monooxygenase YgiN</fullName>
    </submittedName>
</protein>
<evidence type="ECO:0000313" key="2">
    <source>
        <dbReference type="EMBL" id="SCY35116.1"/>
    </source>
</evidence>
<dbReference type="GO" id="GO:0004497">
    <property type="term" value="F:monooxygenase activity"/>
    <property type="evidence" value="ECO:0007669"/>
    <property type="project" value="UniProtKB-KW"/>
</dbReference>
<dbReference type="Pfam" id="PF03992">
    <property type="entry name" value="ABM"/>
    <property type="match status" value="1"/>
</dbReference>